<keyword evidence="2 4" id="KW-0808">Transferase</keyword>
<dbReference type="SUPFAM" id="SSF55315">
    <property type="entry name" value="L30e-like"/>
    <property type="match status" value="1"/>
</dbReference>
<dbReference type="AlphaFoldDB" id="A0A5C8P1L3"/>
<protein>
    <submittedName>
        <fullName evidence="4">RNA methyltransferase</fullName>
    </submittedName>
</protein>
<sequence length="300" mass="31097">MKRIESAANETFRELLALAGSARERRRLGLSVIEGVHLLEACLARSGAPRQIFLPARTAEAVAAAGRDMSGPGVAGAARAGAPDAAQAGAGGTIAEIAALLHATGLTPVVLADRLFAQASQVEHGPGPIALVDTPRPVLPDRLVDDAVYLDRVQDPGNAGTVLRTCAAVGVRRVITSPGTAFCWSPKVLRAAMGAHFHLDIHEGVPPAELLARLAVEAVATTADAPTGLWQADLRGPRVWLLGNEGQGLEAALLSAPGVRRVSIPQSHAVESLNVGVAAAVCLYEQLRQRAAPTPDRAVQ</sequence>
<dbReference type="InterPro" id="IPR029028">
    <property type="entry name" value="Alpha/beta_knot_MTases"/>
</dbReference>
<evidence type="ECO:0000256" key="2">
    <source>
        <dbReference type="ARBA" id="ARBA00022679"/>
    </source>
</evidence>
<dbReference type="GO" id="GO:0003723">
    <property type="term" value="F:RNA binding"/>
    <property type="evidence" value="ECO:0007669"/>
    <property type="project" value="InterPro"/>
</dbReference>
<dbReference type="EMBL" id="VDUY01000002">
    <property type="protein sequence ID" value="TXL67146.1"/>
    <property type="molecule type" value="Genomic_DNA"/>
</dbReference>
<dbReference type="PANTHER" id="PTHR43191:SF2">
    <property type="entry name" value="RRNA METHYLTRANSFERASE 3, MITOCHONDRIAL"/>
    <property type="match status" value="1"/>
</dbReference>
<dbReference type="InterPro" id="IPR001537">
    <property type="entry name" value="SpoU_MeTrfase"/>
</dbReference>
<reference evidence="4 5" key="1">
    <citation type="submission" date="2019-06" db="EMBL/GenBank/DDBJ databases">
        <title>Quisquiliibacterium sp. nov., isolated from a maize field.</title>
        <authorList>
            <person name="Lin S.-Y."/>
            <person name="Tsai C.-F."/>
            <person name="Young C.-C."/>
        </authorList>
    </citation>
    <scope>NUCLEOTIDE SEQUENCE [LARGE SCALE GENOMIC DNA]</scope>
    <source>
        <strain evidence="4 5">CC-CFT501</strain>
    </source>
</reference>
<keyword evidence="5" id="KW-1185">Reference proteome</keyword>
<proteinExistence type="predicted"/>
<dbReference type="PANTHER" id="PTHR43191">
    <property type="entry name" value="RRNA METHYLTRANSFERASE 3"/>
    <property type="match status" value="1"/>
</dbReference>
<organism evidence="4 5">
    <name type="scientific">Zeimonas arvi</name>
    <dbReference type="NCBI Taxonomy" id="2498847"/>
    <lineage>
        <taxon>Bacteria</taxon>
        <taxon>Pseudomonadati</taxon>
        <taxon>Pseudomonadota</taxon>
        <taxon>Betaproteobacteria</taxon>
        <taxon>Burkholderiales</taxon>
        <taxon>Burkholderiaceae</taxon>
        <taxon>Zeimonas</taxon>
    </lineage>
</organism>
<dbReference type="SUPFAM" id="SSF75217">
    <property type="entry name" value="alpha/beta knot"/>
    <property type="match status" value="1"/>
</dbReference>
<dbReference type="GO" id="GO:0006396">
    <property type="term" value="P:RNA processing"/>
    <property type="evidence" value="ECO:0007669"/>
    <property type="project" value="InterPro"/>
</dbReference>
<dbReference type="InterPro" id="IPR029064">
    <property type="entry name" value="Ribosomal_eL30-like_sf"/>
</dbReference>
<evidence type="ECO:0000313" key="5">
    <source>
        <dbReference type="Proteomes" id="UP000321548"/>
    </source>
</evidence>
<dbReference type="InterPro" id="IPR051259">
    <property type="entry name" value="rRNA_Methyltransferase"/>
</dbReference>
<dbReference type="Gene3D" id="3.40.1280.10">
    <property type="match status" value="1"/>
</dbReference>
<name>A0A5C8P1L3_9BURK</name>
<dbReference type="RefSeq" id="WP_147703395.1">
    <property type="nucleotide sequence ID" value="NZ_VDUY01000002.1"/>
</dbReference>
<comment type="caution">
    <text evidence="4">The sequence shown here is derived from an EMBL/GenBank/DDBJ whole genome shotgun (WGS) entry which is preliminary data.</text>
</comment>
<keyword evidence="1 4" id="KW-0489">Methyltransferase</keyword>
<evidence type="ECO:0000256" key="1">
    <source>
        <dbReference type="ARBA" id="ARBA00022603"/>
    </source>
</evidence>
<dbReference type="Proteomes" id="UP000321548">
    <property type="component" value="Unassembled WGS sequence"/>
</dbReference>
<dbReference type="Pfam" id="PF00588">
    <property type="entry name" value="SpoU_methylase"/>
    <property type="match status" value="1"/>
</dbReference>
<feature type="domain" description="tRNA/rRNA methyltransferase SpoU type" evidence="3">
    <location>
        <begin position="148"/>
        <end position="284"/>
    </location>
</feature>
<dbReference type="InterPro" id="IPR029026">
    <property type="entry name" value="tRNA_m1G_MTases_N"/>
</dbReference>
<dbReference type="GO" id="GO:0008173">
    <property type="term" value="F:RNA methyltransferase activity"/>
    <property type="evidence" value="ECO:0007669"/>
    <property type="project" value="InterPro"/>
</dbReference>
<dbReference type="GO" id="GO:0032259">
    <property type="term" value="P:methylation"/>
    <property type="evidence" value="ECO:0007669"/>
    <property type="project" value="UniProtKB-KW"/>
</dbReference>
<accession>A0A5C8P1L3</accession>
<evidence type="ECO:0000313" key="4">
    <source>
        <dbReference type="EMBL" id="TXL67146.1"/>
    </source>
</evidence>
<dbReference type="OrthoDB" id="9794400at2"/>
<gene>
    <name evidence="4" type="ORF">FHP08_05900</name>
</gene>
<dbReference type="Gene3D" id="3.30.1330.30">
    <property type="match status" value="1"/>
</dbReference>
<evidence type="ECO:0000259" key="3">
    <source>
        <dbReference type="Pfam" id="PF00588"/>
    </source>
</evidence>
<dbReference type="CDD" id="cd18095">
    <property type="entry name" value="SpoU-like_rRNA-MTase"/>
    <property type="match status" value="1"/>
</dbReference>